<keyword evidence="3" id="KW-0479">Metal-binding</keyword>
<proteinExistence type="inferred from homology"/>
<feature type="domain" description="Glutaredoxin" evidence="7">
    <location>
        <begin position="74"/>
        <end position="138"/>
    </location>
</feature>
<dbReference type="PANTHER" id="PTHR10293">
    <property type="entry name" value="GLUTAREDOXIN FAMILY MEMBER"/>
    <property type="match status" value="1"/>
</dbReference>
<dbReference type="NCBIfam" id="TIGR00365">
    <property type="entry name" value="Grx4 family monothiol glutaredoxin"/>
    <property type="match status" value="1"/>
</dbReference>
<dbReference type="InterPro" id="IPR004480">
    <property type="entry name" value="Monothiol_GRX-rel"/>
</dbReference>
<gene>
    <name evidence="8" type="ORF">CDL12_18995</name>
</gene>
<dbReference type="GO" id="GO:0046872">
    <property type="term" value="F:metal ion binding"/>
    <property type="evidence" value="ECO:0007669"/>
    <property type="project" value="UniProtKB-KW"/>
</dbReference>
<dbReference type="InterPro" id="IPR002109">
    <property type="entry name" value="Glutaredoxin"/>
</dbReference>
<dbReference type="InterPro" id="IPR036249">
    <property type="entry name" value="Thioredoxin-like_sf"/>
</dbReference>
<keyword evidence="6" id="KW-0676">Redox-active center</keyword>
<dbReference type="Gene3D" id="3.40.30.10">
    <property type="entry name" value="Glutaredoxin"/>
    <property type="match status" value="1"/>
</dbReference>
<comment type="caution">
    <text evidence="8">The sequence shown here is derived from an EMBL/GenBank/DDBJ whole genome shotgun (WGS) entry which is preliminary data.</text>
</comment>
<keyword evidence="5" id="KW-0411">Iron-sulfur</keyword>
<dbReference type="Proteomes" id="UP000231279">
    <property type="component" value="Unassembled WGS sequence"/>
</dbReference>
<dbReference type="CDD" id="cd03028">
    <property type="entry name" value="GRX_PICOT_like"/>
    <property type="match status" value="1"/>
</dbReference>
<sequence>MARSLANIIYRGIAAFPAARSTASGSFYQGMHRFSTTVPNDPDTHEDFRPTSKVENSGLSLKDIVEQDVKENPVMIYMKGVPDLPRCGFSALAVRVFKEYNVPLSARNILEDPELKIAVKGFSHWPTFPQIFINGEFIGGSDIILNMHQTGELREKLKEIVEKQQKAE</sequence>
<keyword evidence="4" id="KW-0408">Iron</keyword>
<evidence type="ECO:0000313" key="9">
    <source>
        <dbReference type="Proteomes" id="UP000231279"/>
    </source>
</evidence>
<evidence type="ECO:0000256" key="3">
    <source>
        <dbReference type="ARBA" id="ARBA00022723"/>
    </source>
</evidence>
<dbReference type="GO" id="GO:0005759">
    <property type="term" value="C:mitochondrial matrix"/>
    <property type="evidence" value="ECO:0007669"/>
    <property type="project" value="TreeGrafter"/>
</dbReference>
<dbReference type="GO" id="GO:0051537">
    <property type="term" value="F:2 iron, 2 sulfur cluster binding"/>
    <property type="evidence" value="ECO:0007669"/>
    <property type="project" value="UniProtKB-KW"/>
</dbReference>
<evidence type="ECO:0000259" key="7">
    <source>
        <dbReference type="Pfam" id="PF00462"/>
    </source>
</evidence>
<dbReference type="Pfam" id="PF00462">
    <property type="entry name" value="Glutaredoxin"/>
    <property type="match status" value="1"/>
</dbReference>
<dbReference type="EMBL" id="NKXS01003819">
    <property type="protein sequence ID" value="PIN08427.1"/>
    <property type="molecule type" value="Genomic_DNA"/>
</dbReference>
<keyword evidence="9" id="KW-1185">Reference proteome</keyword>
<evidence type="ECO:0000256" key="6">
    <source>
        <dbReference type="ARBA" id="ARBA00023284"/>
    </source>
</evidence>
<keyword evidence="2" id="KW-0001">2Fe-2S</keyword>
<evidence type="ECO:0000313" key="8">
    <source>
        <dbReference type="EMBL" id="PIN08427.1"/>
    </source>
</evidence>
<dbReference type="SUPFAM" id="SSF52833">
    <property type="entry name" value="Thioredoxin-like"/>
    <property type="match status" value="1"/>
</dbReference>
<dbReference type="STRING" id="429701.A0A2G9GSZ0"/>
<dbReference type="AlphaFoldDB" id="A0A2G9GSZ0"/>
<comment type="similarity">
    <text evidence="1">Belongs to the glutaredoxin family. CGFS subfamily.</text>
</comment>
<evidence type="ECO:0000256" key="1">
    <source>
        <dbReference type="ARBA" id="ARBA00008983"/>
    </source>
</evidence>
<dbReference type="PROSITE" id="PS51354">
    <property type="entry name" value="GLUTAREDOXIN_2"/>
    <property type="match status" value="1"/>
</dbReference>
<dbReference type="OrthoDB" id="415696at2759"/>
<reference evidence="9" key="1">
    <citation type="journal article" date="2018" name="Gigascience">
        <title>Genome assembly of the Pink Ipe (Handroanthus impetiginosus, Bignoniaceae), a highly valued, ecologically keystone Neotropical timber forest tree.</title>
        <authorList>
            <person name="Silva-Junior O.B."/>
            <person name="Grattapaglia D."/>
            <person name="Novaes E."/>
            <person name="Collevatti R.G."/>
        </authorList>
    </citation>
    <scope>NUCLEOTIDE SEQUENCE [LARGE SCALE GENOMIC DNA]</scope>
    <source>
        <strain evidence="9">cv. UFG-1</strain>
    </source>
</reference>
<dbReference type="FunFam" id="3.40.30.10:FF:000005">
    <property type="entry name" value="Glutaredoxin 5"/>
    <property type="match status" value="1"/>
</dbReference>
<dbReference type="InterPro" id="IPR033658">
    <property type="entry name" value="GRX_PICOT-like"/>
</dbReference>
<organism evidence="8 9">
    <name type="scientific">Handroanthus impetiginosus</name>
    <dbReference type="NCBI Taxonomy" id="429701"/>
    <lineage>
        <taxon>Eukaryota</taxon>
        <taxon>Viridiplantae</taxon>
        <taxon>Streptophyta</taxon>
        <taxon>Embryophyta</taxon>
        <taxon>Tracheophyta</taxon>
        <taxon>Spermatophyta</taxon>
        <taxon>Magnoliopsida</taxon>
        <taxon>eudicotyledons</taxon>
        <taxon>Gunneridae</taxon>
        <taxon>Pentapetalae</taxon>
        <taxon>asterids</taxon>
        <taxon>lamiids</taxon>
        <taxon>Lamiales</taxon>
        <taxon>Bignoniaceae</taxon>
        <taxon>Crescentiina</taxon>
        <taxon>Tabebuia alliance</taxon>
        <taxon>Handroanthus</taxon>
    </lineage>
</organism>
<evidence type="ECO:0000256" key="5">
    <source>
        <dbReference type="ARBA" id="ARBA00023014"/>
    </source>
</evidence>
<accession>A0A2G9GSZ0</accession>
<evidence type="ECO:0000256" key="2">
    <source>
        <dbReference type="ARBA" id="ARBA00022714"/>
    </source>
</evidence>
<protein>
    <submittedName>
        <fullName evidence="8">Glutaredoxin</fullName>
    </submittedName>
</protein>
<evidence type="ECO:0000256" key="4">
    <source>
        <dbReference type="ARBA" id="ARBA00023004"/>
    </source>
</evidence>
<name>A0A2G9GSZ0_9LAMI</name>
<dbReference type="PANTHER" id="PTHR10293:SF16">
    <property type="entry name" value="GLUTAREDOXIN-RELATED PROTEIN 5, MITOCHONDRIAL"/>
    <property type="match status" value="1"/>
</dbReference>